<dbReference type="EMBL" id="JYDW01000305">
    <property type="protein sequence ID" value="KRZ49572.1"/>
    <property type="molecule type" value="Genomic_DNA"/>
</dbReference>
<evidence type="ECO:0000313" key="2">
    <source>
        <dbReference type="Proteomes" id="UP000054721"/>
    </source>
</evidence>
<protein>
    <submittedName>
        <fullName evidence="1">Uncharacterized protein</fullName>
    </submittedName>
</protein>
<comment type="caution">
    <text evidence="1">The sequence shown here is derived from an EMBL/GenBank/DDBJ whole genome shotgun (WGS) entry which is preliminary data.</text>
</comment>
<proteinExistence type="predicted"/>
<dbReference type="AlphaFoldDB" id="A0A0V1KQJ9"/>
<sequence>LLACSLETGTHVFQRNGKAGADRAAAYHAFYDLPAYGPGLEHQRVELGQAGHFDRLDHFVSPTVVQKCTGPFFDVVRHQKVEQQLTVGAGLFCRLQRSVVEQRGEFGAVVQIFQTVVAAHRVAVEAGRRKLLFRTGTAGQYQTRLGIADQHFLGDQIHTVLDRRHHAHVHGQIAGDHAVPGQAVGLENDRFPVGMAGRRSVFGIDPVRQFQTRVLVFTVAVHTATVDHRHLVENIFAQTFRMVGEKFVEREQFFLDPFGVVEPLARKEQLALGVGLAEDSSANFSGLLLRFVTFRQIQIFFIFNADRKNAHRRRPASVRDTVAVGALDVDDGRRGQVLLDEADESRTVPVSLETDLAEASHAAQYGQRDRPVFDEKIRRQLEGRVQEKAHLEVRIQRLNNGTGQQEMVVVDPDEILRPTVAHSVDRKLIIDAHVRMPVFLQQLGIVVIFDHVVGQVVKRRPEQAVRNTTVKSVVVVFRNDHRIQVVIFTAVSAEHPEQRHLLANLLHSFVFVPEWILQHAKVDIRVALPDQRQAQRICRLVNGRVAARRRAQWNLRSETSQPNVFRIFVHHGFAAADQTPTALTNFPLAVIALSQRYWR</sequence>
<dbReference type="OrthoDB" id="10286625at2759"/>
<name>A0A0V1KQJ9_9BILA</name>
<evidence type="ECO:0000313" key="1">
    <source>
        <dbReference type="EMBL" id="KRZ49572.1"/>
    </source>
</evidence>
<feature type="non-terminal residue" evidence="1">
    <location>
        <position position="599"/>
    </location>
</feature>
<organism evidence="1 2">
    <name type="scientific">Trichinella nativa</name>
    <dbReference type="NCBI Taxonomy" id="6335"/>
    <lineage>
        <taxon>Eukaryota</taxon>
        <taxon>Metazoa</taxon>
        <taxon>Ecdysozoa</taxon>
        <taxon>Nematoda</taxon>
        <taxon>Enoplea</taxon>
        <taxon>Dorylaimia</taxon>
        <taxon>Trichinellida</taxon>
        <taxon>Trichinellidae</taxon>
        <taxon>Trichinella</taxon>
    </lineage>
</organism>
<keyword evidence="2" id="KW-1185">Reference proteome</keyword>
<reference evidence="1 2" key="1">
    <citation type="submission" date="2015-05" db="EMBL/GenBank/DDBJ databases">
        <title>Evolution of Trichinella species and genotypes.</title>
        <authorList>
            <person name="Korhonen P.K."/>
            <person name="Edoardo P."/>
            <person name="Giuseppe L.R."/>
            <person name="Gasser R.B."/>
        </authorList>
    </citation>
    <scope>NUCLEOTIDE SEQUENCE [LARGE SCALE GENOMIC DNA]</scope>
    <source>
        <strain evidence="1">ISS10</strain>
    </source>
</reference>
<accession>A0A0V1KQJ9</accession>
<gene>
    <name evidence="1" type="ORF">T02_15268</name>
</gene>
<dbReference type="Proteomes" id="UP000054721">
    <property type="component" value="Unassembled WGS sequence"/>
</dbReference>
<feature type="non-terminal residue" evidence="1">
    <location>
        <position position="1"/>
    </location>
</feature>